<dbReference type="InParanoid" id="Q6R995"/>
<geneLocation type="mitochondrion" evidence="1"/>
<evidence type="ECO:0000313" key="2">
    <source>
        <dbReference type="Proteomes" id="UP000007305"/>
    </source>
</evidence>
<dbReference type="AlphaFoldDB" id="Q6R995"/>
<name>Q6R995_MAIZE</name>
<organism evidence="1 2">
    <name type="scientific">Zea mays</name>
    <name type="common">Maize</name>
    <dbReference type="NCBI Taxonomy" id="4577"/>
    <lineage>
        <taxon>Eukaryota</taxon>
        <taxon>Viridiplantae</taxon>
        <taxon>Streptophyta</taxon>
        <taxon>Embryophyta</taxon>
        <taxon>Tracheophyta</taxon>
        <taxon>Spermatophyta</taxon>
        <taxon>Magnoliopsida</taxon>
        <taxon>Liliopsida</taxon>
        <taxon>Poales</taxon>
        <taxon>Poaceae</taxon>
        <taxon>PACMAD clade</taxon>
        <taxon>Panicoideae</taxon>
        <taxon>Andropogonodae</taxon>
        <taxon>Andropogoneae</taxon>
        <taxon>Tripsacinae</taxon>
        <taxon>Zea</taxon>
    </lineage>
</organism>
<gene>
    <name evidence="1" type="primary">orf106-c</name>
</gene>
<evidence type="ECO:0000313" key="1">
    <source>
        <dbReference type="EMBL" id="AAR91161.1"/>
    </source>
</evidence>
<dbReference type="RefSeq" id="YP_588413.1">
    <property type="nucleotide sequence ID" value="NC_007982.1"/>
</dbReference>
<sequence length="106" mass="11853">MNKYQSLLCGSGEAVVCLGPGPSRLIVCLIFPLEYFPRRNPGMSMIRVILALHFHMGSLSYWMWMGLENGMACTCCEEAHLLRRIGSIPLPKKRLLVKEEAGIGFP</sequence>
<accession>Q6R995</accession>
<proteinExistence type="predicted"/>
<dbReference type="EMBL" id="AY506529">
    <property type="protein sequence ID" value="AAR91161.1"/>
    <property type="molecule type" value="Genomic_DNA"/>
</dbReference>
<keyword evidence="2" id="KW-1185">Reference proteome</keyword>
<dbReference type="HOGENOM" id="CLU_2227064_0_0_1"/>
<keyword evidence="1" id="KW-0496">Mitochondrion</keyword>
<reference evidence="1 2" key="1">
    <citation type="journal article" date="2004" name="Plant Physiol.">
        <title>Sequence and comparative analysis of the maize NB mitochondrial genome.</title>
        <authorList>
            <person name="Clifton S.W."/>
            <person name="Minx P."/>
            <person name="Fauron C.M.-R."/>
            <person name="Gibson M."/>
            <person name="Allen J.O."/>
            <person name="Sun H."/>
            <person name="Thompson M."/>
            <person name="Barbazuk W.B."/>
            <person name="Kanuganti S."/>
            <person name="Tayloe C."/>
            <person name="Meyer L."/>
            <person name="Wilson R.K."/>
            <person name="Newton K.J."/>
        </authorList>
    </citation>
    <scope>NUCLEOTIDE SEQUENCE</scope>
    <source>
        <strain evidence="2">cv. B37N</strain>
    </source>
</reference>
<dbReference type="GeneID" id="4055885"/>
<dbReference type="Proteomes" id="UP000007305">
    <property type="component" value="Mitochondrion"/>
</dbReference>
<dbReference type="PaxDb" id="4577-GRMZM5G839032_P01"/>
<protein>
    <submittedName>
        <fullName evidence="1">Uncharacterized protein orf106-c</fullName>
    </submittedName>
</protein>